<evidence type="ECO:0000256" key="5">
    <source>
        <dbReference type="ARBA" id="ARBA00022801"/>
    </source>
</evidence>
<evidence type="ECO:0000256" key="4">
    <source>
        <dbReference type="ARBA" id="ARBA00022605"/>
    </source>
</evidence>
<accession>A0A511WZX8</accession>
<evidence type="ECO:0000256" key="3">
    <source>
        <dbReference type="ARBA" id="ARBA00013085"/>
    </source>
</evidence>
<keyword evidence="11" id="KW-1185">Reference proteome</keyword>
<organism evidence="10 11">
    <name type="scientific">Halolactibacillus alkaliphilus</name>
    <dbReference type="NCBI Taxonomy" id="442899"/>
    <lineage>
        <taxon>Bacteria</taxon>
        <taxon>Bacillati</taxon>
        <taxon>Bacillota</taxon>
        <taxon>Bacilli</taxon>
        <taxon>Bacillales</taxon>
        <taxon>Bacillaceae</taxon>
        <taxon>Halolactibacillus</taxon>
    </lineage>
</organism>
<dbReference type="InterPro" id="IPR010140">
    <property type="entry name" value="Histidinol_P_phosphatase_HisJ"/>
</dbReference>
<dbReference type="CDD" id="cd12110">
    <property type="entry name" value="PHP_HisPPase_Hisj_like"/>
    <property type="match status" value="1"/>
</dbReference>
<sequence>MIIGDYHVHTPFCPHGTTDTLNAYVESALNKGFKEISFTEHAPLPLGFIDPTPAKDSGLAQDKVARYIETMIDLKATYKNELKINVGFEVDFIEGFESETRQFLDHYGPWIDDAILSVHMLKDPYGQYHCLDYSVASFGDILRAFVSLEEVYAAYFKTVALSLESDLGMYKPMRLGHITLVEKFKRQYPYDYSHKLKNQITALLKDVKAKGYSLDLNTAGLFKPDCLTMYPNPVVFEEAKALGISFKAGSDAHQSRDVGRAFDLLELS</sequence>
<dbReference type="AlphaFoldDB" id="A0A511WZX8"/>
<dbReference type="Proteomes" id="UP000321400">
    <property type="component" value="Unassembled WGS sequence"/>
</dbReference>
<protein>
    <recommendedName>
        <fullName evidence="3 8">Histidinol-phosphatase</fullName>
        <shortName evidence="8">HolPase</shortName>
        <ecNumber evidence="3 8">3.1.3.15</ecNumber>
    </recommendedName>
</protein>
<dbReference type="EMBL" id="BJYE01000006">
    <property type="protein sequence ID" value="GEN56254.1"/>
    <property type="molecule type" value="Genomic_DNA"/>
</dbReference>
<evidence type="ECO:0000259" key="9">
    <source>
        <dbReference type="Pfam" id="PF02811"/>
    </source>
</evidence>
<evidence type="ECO:0000256" key="2">
    <source>
        <dbReference type="ARBA" id="ARBA00009152"/>
    </source>
</evidence>
<keyword evidence="6 8" id="KW-0368">Histidine biosynthesis</keyword>
<name>A0A511WZX8_9BACI</name>
<gene>
    <name evidence="10" type="primary">hisK</name>
    <name evidence="10" type="ORF">HAL01_07180</name>
</gene>
<evidence type="ECO:0000256" key="1">
    <source>
        <dbReference type="ARBA" id="ARBA00004970"/>
    </source>
</evidence>
<keyword evidence="4 8" id="KW-0028">Amino-acid biosynthesis</keyword>
<dbReference type="NCBIfam" id="TIGR01856">
    <property type="entry name" value="hisJ_fam"/>
    <property type="match status" value="1"/>
</dbReference>
<dbReference type="InterPro" id="IPR016195">
    <property type="entry name" value="Pol/histidinol_Pase-like"/>
</dbReference>
<dbReference type="SUPFAM" id="SSF89550">
    <property type="entry name" value="PHP domain-like"/>
    <property type="match status" value="1"/>
</dbReference>
<dbReference type="GO" id="GO:0004401">
    <property type="term" value="F:histidinol-phosphatase activity"/>
    <property type="evidence" value="ECO:0007669"/>
    <property type="project" value="UniProtKB-UniRule"/>
</dbReference>
<dbReference type="Gene3D" id="3.20.20.140">
    <property type="entry name" value="Metal-dependent hydrolases"/>
    <property type="match status" value="1"/>
</dbReference>
<dbReference type="NCBIfam" id="NF005996">
    <property type="entry name" value="PRK08123.1"/>
    <property type="match status" value="1"/>
</dbReference>
<evidence type="ECO:0000256" key="6">
    <source>
        <dbReference type="ARBA" id="ARBA00023102"/>
    </source>
</evidence>
<dbReference type="PANTHER" id="PTHR21039:SF0">
    <property type="entry name" value="HISTIDINOL-PHOSPHATASE"/>
    <property type="match status" value="1"/>
</dbReference>
<comment type="similarity">
    <text evidence="2 8">Belongs to the PHP hydrolase family. HisK subfamily.</text>
</comment>
<reference evidence="10 11" key="1">
    <citation type="submission" date="2019-07" db="EMBL/GenBank/DDBJ databases">
        <title>Whole genome shotgun sequence of Halolactibacillus alkaliphilus NBRC 103919.</title>
        <authorList>
            <person name="Hosoyama A."/>
            <person name="Uohara A."/>
            <person name="Ohji S."/>
            <person name="Ichikawa N."/>
        </authorList>
    </citation>
    <scope>NUCLEOTIDE SEQUENCE [LARGE SCALE GENOMIC DNA]</scope>
    <source>
        <strain evidence="10 11">NBRC 103919</strain>
    </source>
</reference>
<feature type="domain" description="PHP" evidence="9">
    <location>
        <begin position="5"/>
        <end position="219"/>
    </location>
</feature>
<evidence type="ECO:0000256" key="7">
    <source>
        <dbReference type="ARBA" id="ARBA00049158"/>
    </source>
</evidence>
<comment type="pathway">
    <text evidence="1 8">Amino-acid biosynthesis; L-histidine biosynthesis; L-histidine from 5-phospho-alpha-D-ribose 1-diphosphate: step 8/9.</text>
</comment>
<dbReference type="Pfam" id="PF13263">
    <property type="entry name" value="PHP_C"/>
    <property type="match status" value="1"/>
</dbReference>
<evidence type="ECO:0000256" key="8">
    <source>
        <dbReference type="RuleBase" id="RU366003"/>
    </source>
</evidence>
<dbReference type="EC" id="3.1.3.15" evidence="3 8"/>
<comment type="catalytic activity">
    <reaction evidence="7 8">
        <text>L-histidinol phosphate + H2O = L-histidinol + phosphate</text>
        <dbReference type="Rhea" id="RHEA:14465"/>
        <dbReference type="ChEBI" id="CHEBI:15377"/>
        <dbReference type="ChEBI" id="CHEBI:43474"/>
        <dbReference type="ChEBI" id="CHEBI:57699"/>
        <dbReference type="ChEBI" id="CHEBI:57980"/>
        <dbReference type="EC" id="3.1.3.15"/>
    </reaction>
</comment>
<proteinExistence type="inferred from homology"/>
<comment type="caution">
    <text evidence="10">The sequence shown here is derived from an EMBL/GenBank/DDBJ whole genome shotgun (WGS) entry which is preliminary data.</text>
</comment>
<dbReference type="GO" id="GO:0005737">
    <property type="term" value="C:cytoplasm"/>
    <property type="evidence" value="ECO:0007669"/>
    <property type="project" value="TreeGrafter"/>
</dbReference>
<evidence type="ECO:0000313" key="10">
    <source>
        <dbReference type="EMBL" id="GEN56254.1"/>
    </source>
</evidence>
<evidence type="ECO:0000313" key="11">
    <source>
        <dbReference type="Proteomes" id="UP000321400"/>
    </source>
</evidence>
<keyword evidence="5 8" id="KW-0378">Hydrolase</keyword>
<dbReference type="PANTHER" id="PTHR21039">
    <property type="entry name" value="HISTIDINOL PHOSPHATASE-RELATED"/>
    <property type="match status" value="1"/>
</dbReference>
<dbReference type="GO" id="GO:0000105">
    <property type="term" value="P:L-histidine biosynthetic process"/>
    <property type="evidence" value="ECO:0007669"/>
    <property type="project" value="UniProtKB-UniRule"/>
</dbReference>
<dbReference type="RefSeq" id="WP_307725320.1">
    <property type="nucleotide sequence ID" value="NZ_BJYE01000006.1"/>
</dbReference>
<dbReference type="InterPro" id="IPR004013">
    <property type="entry name" value="PHP_dom"/>
</dbReference>
<dbReference type="Pfam" id="PF02811">
    <property type="entry name" value="PHP"/>
    <property type="match status" value="1"/>
</dbReference>
<dbReference type="UniPathway" id="UPA00031">
    <property type="reaction ID" value="UER00013"/>
</dbReference>
<dbReference type="STRING" id="442899.SAMN05720591_10452"/>